<dbReference type="PANTHER" id="PTHR38439:SF3">
    <property type="entry name" value="COPPER-RESISTANT CUPROPROTEIN COPI"/>
    <property type="match status" value="1"/>
</dbReference>
<protein>
    <submittedName>
        <fullName evidence="6">Copper tolerance protein</fullName>
    </submittedName>
</protein>
<feature type="region of interest" description="Disordered" evidence="3">
    <location>
        <begin position="88"/>
        <end position="109"/>
    </location>
</feature>
<feature type="chain" id="PRO_5017013357" evidence="4">
    <location>
        <begin position="27"/>
        <end position="154"/>
    </location>
</feature>
<feature type="signal peptide" evidence="4">
    <location>
        <begin position="1"/>
        <end position="26"/>
    </location>
</feature>
<dbReference type="Proteomes" id="UP000264006">
    <property type="component" value="Chromosome"/>
</dbReference>
<reference evidence="6 7" key="1">
    <citation type="submission" date="2018-09" db="EMBL/GenBank/DDBJ databases">
        <title>Complete genome sequence of Euzebya sp. DY32-46 isolated from seawater of Pacific Ocean.</title>
        <authorList>
            <person name="Xu L."/>
            <person name="Wu Y.-H."/>
            <person name="Xu X.-W."/>
        </authorList>
    </citation>
    <scope>NUCLEOTIDE SEQUENCE [LARGE SCALE GENOMIC DNA]</scope>
    <source>
        <strain evidence="6 7">DY32-46</strain>
    </source>
</reference>
<evidence type="ECO:0000256" key="4">
    <source>
        <dbReference type="SAM" id="SignalP"/>
    </source>
</evidence>
<evidence type="ECO:0000256" key="3">
    <source>
        <dbReference type="SAM" id="MobiDB-lite"/>
    </source>
</evidence>
<sequence length="154" mass="15549">MTTMITTRRPWPLVLALMAVTAMACAAPDAGSDDTASAAPERTIEVTMTDLAFTPTSITVADGETVRVRFTNDGALPHDAFVGDAEAQDAHEAEMAESAGGHGGHGAGADDAVTVEPGETGELLVTGTASGDLLIGCHQPGHYGAGMVMQVAAA</sequence>
<evidence type="ECO:0000256" key="1">
    <source>
        <dbReference type="ARBA" id="ARBA00022723"/>
    </source>
</evidence>
<dbReference type="AlphaFoldDB" id="A0A346Y302"/>
<evidence type="ECO:0000313" key="7">
    <source>
        <dbReference type="Proteomes" id="UP000264006"/>
    </source>
</evidence>
<dbReference type="EMBL" id="CP031165">
    <property type="protein sequence ID" value="AXV08849.1"/>
    <property type="molecule type" value="Genomic_DNA"/>
</dbReference>
<evidence type="ECO:0000313" key="6">
    <source>
        <dbReference type="EMBL" id="AXV08849.1"/>
    </source>
</evidence>
<keyword evidence="4" id="KW-0732">Signal</keyword>
<proteinExistence type="predicted"/>
<name>A0A346Y302_9ACTN</name>
<dbReference type="InterPro" id="IPR000923">
    <property type="entry name" value="BlueCu_1"/>
</dbReference>
<keyword evidence="7" id="KW-1185">Reference proteome</keyword>
<organism evidence="6 7">
    <name type="scientific">Euzebya pacifica</name>
    <dbReference type="NCBI Taxonomy" id="1608957"/>
    <lineage>
        <taxon>Bacteria</taxon>
        <taxon>Bacillati</taxon>
        <taxon>Actinomycetota</taxon>
        <taxon>Nitriliruptoria</taxon>
        <taxon>Euzebyales</taxon>
    </lineage>
</organism>
<dbReference type="OrthoDB" id="9816061at2"/>
<gene>
    <name evidence="6" type="ORF">DVS28_a4182</name>
</gene>
<accession>A0A346Y302</accession>
<dbReference type="Gene3D" id="2.60.40.420">
    <property type="entry name" value="Cupredoxins - blue copper proteins"/>
    <property type="match status" value="1"/>
</dbReference>
<evidence type="ECO:0000256" key="2">
    <source>
        <dbReference type="ARBA" id="ARBA00023008"/>
    </source>
</evidence>
<dbReference type="InterPro" id="IPR050845">
    <property type="entry name" value="Cu-binding_ET"/>
</dbReference>
<dbReference type="SUPFAM" id="SSF49503">
    <property type="entry name" value="Cupredoxins"/>
    <property type="match status" value="1"/>
</dbReference>
<dbReference type="PANTHER" id="PTHR38439">
    <property type="entry name" value="AURACYANIN-B"/>
    <property type="match status" value="1"/>
</dbReference>
<dbReference type="GO" id="GO:0009055">
    <property type="term" value="F:electron transfer activity"/>
    <property type="evidence" value="ECO:0007669"/>
    <property type="project" value="InterPro"/>
</dbReference>
<dbReference type="Pfam" id="PF00127">
    <property type="entry name" value="Copper-bind"/>
    <property type="match status" value="1"/>
</dbReference>
<keyword evidence="2" id="KW-0186">Copper</keyword>
<dbReference type="KEGG" id="euz:DVS28_a4182"/>
<evidence type="ECO:0000259" key="5">
    <source>
        <dbReference type="Pfam" id="PF00127"/>
    </source>
</evidence>
<keyword evidence="1" id="KW-0479">Metal-binding</keyword>
<dbReference type="InterPro" id="IPR008972">
    <property type="entry name" value="Cupredoxin"/>
</dbReference>
<feature type="domain" description="Blue (type 1) copper" evidence="5">
    <location>
        <begin position="44"/>
        <end position="152"/>
    </location>
</feature>
<dbReference type="GO" id="GO:0005507">
    <property type="term" value="F:copper ion binding"/>
    <property type="evidence" value="ECO:0007669"/>
    <property type="project" value="InterPro"/>
</dbReference>